<dbReference type="Proteomes" id="UP001652740">
    <property type="component" value="Unplaced"/>
</dbReference>
<evidence type="ECO:0000313" key="1">
    <source>
        <dbReference type="Proteomes" id="UP001652740"/>
    </source>
</evidence>
<protein>
    <submittedName>
        <fullName evidence="2">Uncharacterized protein LOC128202088 isoform X2</fullName>
    </submittedName>
</protein>
<dbReference type="GeneID" id="128202088"/>
<evidence type="ECO:0000313" key="2">
    <source>
        <dbReference type="RefSeq" id="XP_052757076.1"/>
    </source>
</evidence>
<gene>
    <name evidence="2" type="primary">LOC128202088</name>
</gene>
<proteinExistence type="predicted"/>
<sequence>MTRANFSTTVLIISTDGSWREKRCKWRPLGTTPITKSTAMRSCPSAALYALLDLITNNFLSTNAAVERVFPLRNDYWNSEKSQLSVKTTVVLTVKFNMQNQSCSGVATLLDEHPHLAKNIHSEEK</sequence>
<reference evidence="2" key="1">
    <citation type="submission" date="2025-08" db="UniProtKB">
        <authorList>
            <consortium name="RefSeq"/>
        </authorList>
    </citation>
    <scope>IDENTIFICATION</scope>
    <source>
        <tissue evidence="2">Whole larvae</tissue>
    </source>
</reference>
<dbReference type="RefSeq" id="XP_052757076.1">
    <property type="nucleotide sequence ID" value="XM_052901116.1"/>
</dbReference>
<name>A0ABM3N0F5_GALME</name>
<keyword evidence="1" id="KW-1185">Reference proteome</keyword>
<accession>A0ABM3N0F5</accession>
<organism evidence="1 2">
    <name type="scientific">Galleria mellonella</name>
    <name type="common">Greater wax moth</name>
    <dbReference type="NCBI Taxonomy" id="7137"/>
    <lineage>
        <taxon>Eukaryota</taxon>
        <taxon>Metazoa</taxon>
        <taxon>Ecdysozoa</taxon>
        <taxon>Arthropoda</taxon>
        <taxon>Hexapoda</taxon>
        <taxon>Insecta</taxon>
        <taxon>Pterygota</taxon>
        <taxon>Neoptera</taxon>
        <taxon>Endopterygota</taxon>
        <taxon>Lepidoptera</taxon>
        <taxon>Glossata</taxon>
        <taxon>Ditrysia</taxon>
        <taxon>Pyraloidea</taxon>
        <taxon>Pyralidae</taxon>
        <taxon>Galleriinae</taxon>
        <taxon>Galleria</taxon>
    </lineage>
</organism>